<dbReference type="InterPro" id="IPR000914">
    <property type="entry name" value="SBP_5_dom"/>
</dbReference>
<dbReference type="InterPro" id="IPR030678">
    <property type="entry name" value="Peptide/Ni-bd"/>
</dbReference>
<sequence length="514" mass="56107">MHIRRLTGTAALATLLASSAAFSADLRTTIPADPAMVDPITYSELVAGDVMGNIYESLTGLDAEGNVVPMLAESWEPLEGNLGFRFNLRQGVKFHSGREFGAKDVKYTFEQLLTPGMKGGLGARYLDVIVGAEAVKDGSAAELEGITIVDDHTIEIAFTKPDVLFPVYPIYIMDAGIVDEHGPDWASKVSAGTGPFTFASWNLGQSVELDAFADYWGGAPAIDGVDFLVVPDANTAMSMYEAGEIDLLYAPPTLNRRILTDEALADETLRVPAAQIRYLGMNENVYEPFKDINVRMAVCMSIDKEAMIEGLFSGAALPLNGQVTEGVAGYNPVLEPIPYDPEAAKALLAEAGYPDGEGLPPVKLSTTEPNKNEHIYYASQFQEVLNMPVEVEIVERATHIKAMNGGEVPFFAWGWSAGYPDALYFLSQVWYGPSPYNRSRWQDDEFDALIEQAFETVDNAERYKLYNAAEKILIDDYGTCPLTVRMQVALVKPGVEGVSLSPFRFLPFGDVTIQ</sequence>
<comment type="subcellular location">
    <subcellularLocation>
        <location evidence="1">Periplasm</location>
    </subcellularLocation>
</comment>
<comment type="similarity">
    <text evidence="2">Belongs to the bacterial solute-binding protein 5 family.</text>
</comment>
<dbReference type="GO" id="GO:0015833">
    <property type="term" value="P:peptide transport"/>
    <property type="evidence" value="ECO:0007669"/>
    <property type="project" value="TreeGrafter"/>
</dbReference>
<reference evidence="7 8" key="1">
    <citation type="submission" date="2019-10" db="EMBL/GenBank/DDBJ databases">
        <title>Cognatihalovulum marinum gen. nov. sp. nov., a new member of the family Rhodobacteraceae isolated from deep seawater of the Northwest Indian Ocean.</title>
        <authorList>
            <person name="Ruan C."/>
            <person name="Wang J."/>
            <person name="Zheng X."/>
            <person name="Song L."/>
            <person name="Zhu Y."/>
            <person name="Huang Y."/>
            <person name="Lu Z."/>
            <person name="Du W."/>
            <person name="Huang L."/>
            <person name="Dai X."/>
        </authorList>
    </citation>
    <scope>NUCLEOTIDE SEQUENCE [LARGE SCALE GENOMIC DNA]</scope>
    <source>
        <strain evidence="7 8">2CG4</strain>
    </source>
</reference>
<dbReference type="PANTHER" id="PTHR30290:SF10">
    <property type="entry name" value="PERIPLASMIC OLIGOPEPTIDE-BINDING PROTEIN-RELATED"/>
    <property type="match status" value="1"/>
</dbReference>
<dbReference type="GO" id="GO:1904680">
    <property type="term" value="F:peptide transmembrane transporter activity"/>
    <property type="evidence" value="ECO:0007669"/>
    <property type="project" value="TreeGrafter"/>
</dbReference>
<name>A0A6L5Z317_9RHOB</name>
<feature type="signal peptide" evidence="5">
    <location>
        <begin position="1"/>
        <end position="23"/>
    </location>
</feature>
<evidence type="ECO:0000256" key="3">
    <source>
        <dbReference type="ARBA" id="ARBA00022448"/>
    </source>
</evidence>
<dbReference type="GO" id="GO:0030288">
    <property type="term" value="C:outer membrane-bounded periplasmic space"/>
    <property type="evidence" value="ECO:0007669"/>
    <property type="project" value="UniProtKB-ARBA"/>
</dbReference>
<dbReference type="PIRSF" id="PIRSF002741">
    <property type="entry name" value="MppA"/>
    <property type="match status" value="1"/>
</dbReference>
<dbReference type="InterPro" id="IPR039424">
    <property type="entry name" value="SBP_5"/>
</dbReference>
<evidence type="ECO:0000256" key="2">
    <source>
        <dbReference type="ARBA" id="ARBA00005695"/>
    </source>
</evidence>
<keyword evidence="3" id="KW-0813">Transport</keyword>
<protein>
    <submittedName>
        <fullName evidence="7">ABC transporter substrate-binding protein</fullName>
    </submittedName>
</protein>
<dbReference type="CDD" id="cd00995">
    <property type="entry name" value="PBP2_NikA_DppA_OppA_like"/>
    <property type="match status" value="1"/>
</dbReference>
<dbReference type="RefSeq" id="WP_154447554.1">
    <property type="nucleotide sequence ID" value="NZ_WIND01000013.1"/>
</dbReference>
<dbReference type="PANTHER" id="PTHR30290">
    <property type="entry name" value="PERIPLASMIC BINDING COMPONENT OF ABC TRANSPORTER"/>
    <property type="match status" value="1"/>
</dbReference>
<dbReference type="Proteomes" id="UP000474957">
    <property type="component" value="Unassembled WGS sequence"/>
</dbReference>
<dbReference type="EMBL" id="WIND01000013">
    <property type="protein sequence ID" value="MSU90927.1"/>
    <property type="molecule type" value="Genomic_DNA"/>
</dbReference>
<proteinExistence type="inferred from homology"/>
<gene>
    <name evidence="7" type="ORF">GE300_15120</name>
</gene>
<keyword evidence="8" id="KW-1185">Reference proteome</keyword>
<evidence type="ECO:0000256" key="4">
    <source>
        <dbReference type="ARBA" id="ARBA00022729"/>
    </source>
</evidence>
<dbReference type="AlphaFoldDB" id="A0A6L5Z317"/>
<dbReference type="Gene3D" id="3.10.105.10">
    <property type="entry name" value="Dipeptide-binding Protein, Domain 3"/>
    <property type="match status" value="1"/>
</dbReference>
<evidence type="ECO:0000256" key="5">
    <source>
        <dbReference type="SAM" id="SignalP"/>
    </source>
</evidence>
<comment type="caution">
    <text evidence="7">The sequence shown here is derived from an EMBL/GenBank/DDBJ whole genome shotgun (WGS) entry which is preliminary data.</text>
</comment>
<keyword evidence="4 5" id="KW-0732">Signal</keyword>
<dbReference type="Gene3D" id="3.90.76.10">
    <property type="entry name" value="Dipeptide-binding Protein, Domain 1"/>
    <property type="match status" value="1"/>
</dbReference>
<evidence type="ECO:0000313" key="8">
    <source>
        <dbReference type="Proteomes" id="UP000474957"/>
    </source>
</evidence>
<organism evidence="7 8">
    <name type="scientific">Halovulum marinum</name>
    <dbReference type="NCBI Taxonomy" id="2662447"/>
    <lineage>
        <taxon>Bacteria</taxon>
        <taxon>Pseudomonadati</taxon>
        <taxon>Pseudomonadota</taxon>
        <taxon>Alphaproteobacteria</taxon>
        <taxon>Rhodobacterales</taxon>
        <taxon>Paracoccaceae</taxon>
        <taxon>Halovulum</taxon>
    </lineage>
</organism>
<feature type="chain" id="PRO_5026985540" evidence="5">
    <location>
        <begin position="24"/>
        <end position="514"/>
    </location>
</feature>
<dbReference type="SUPFAM" id="SSF53850">
    <property type="entry name" value="Periplasmic binding protein-like II"/>
    <property type="match status" value="1"/>
</dbReference>
<evidence type="ECO:0000259" key="6">
    <source>
        <dbReference type="Pfam" id="PF00496"/>
    </source>
</evidence>
<feature type="domain" description="Solute-binding protein family 5" evidence="6">
    <location>
        <begin position="66"/>
        <end position="432"/>
    </location>
</feature>
<accession>A0A6L5Z317</accession>
<dbReference type="Gene3D" id="3.40.190.10">
    <property type="entry name" value="Periplasmic binding protein-like II"/>
    <property type="match status" value="1"/>
</dbReference>
<dbReference type="Pfam" id="PF00496">
    <property type="entry name" value="SBP_bac_5"/>
    <property type="match status" value="1"/>
</dbReference>
<dbReference type="GO" id="GO:0043190">
    <property type="term" value="C:ATP-binding cassette (ABC) transporter complex"/>
    <property type="evidence" value="ECO:0007669"/>
    <property type="project" value="InterPro"/>
</dbReference>
<evidence type="ECO:0000313" key="7">
    <source>
        <dbReference type="EMBL" id="MSU90927.1"/>
    </source>
</evidence>
<evidence type="ECO:0000256" key="1">
    <source>
        <dbReference type="ARBA" id="ARBA00004418"/>
    </source>
</evidence>